<proteinExistence type="predicted"/>
<dbReference type="Proteomes" id="UP000251571">
    <property type="component" value="Unassembled WGS sequence"/>
</dbReference>
<dbReference type="EMBL" id="QGDJ01000004">
    <property type="protein sequence ID" value="PWJ19150.1"/>
    <property type="molecule type" value="Genomic_DNA"/>
</dbReference>
<dbReference type="Proteomes" id="UP000245839">
    <property type="component" value="Unassembled WGS sequence"/>
</dbReference>
<dbReference type="Gene3D" id="3.30.2000.30">
    <property type="match status" value="1"/>
</dbReference>
<evidence type="ECO:0000313" key="2">
    <source>
        <dbReference type="EMBL" id="SSA45810.1"/>
    </source>
</evidence>
<dbReference type="EMBL" id="UETC01000004">
    <property type="protein sequence ID" value="SSA45810.1"/>
    <property type="molecule type" value="Genomic_DNA"/>
</dbReference>
<evidence type="ECO:0000313" key="3">
    <source>
        <dbReference type="Proteomes" id="UP000245839"/>
    </source>
</evidence>
<protein>
    <submittedName>
        <fullName evidence="1">Uncharacterized protein DUF3168</fullName>
    </submittedName>
</protein>
<accession>A0A2Y9AN44</accession>
<keyword evidence="3" id="KW-1185">Reference proteome</keyword>
<dbReference type="AlphaFoldDB" id="A0A2Y9AN44"/>
<dbReference type="OrthoDB" id="7644395at2"/>
<reference evidence="2 4" key="1">
    <citation type="submission" date="2016-10" db="EMBL/GenBank/DDBJ databases">
        <authorList>
            <person name="Cai Z."/>
        </authorList>
    </citation>
    <scope>NUCLEOTIDE SEQUENCE [LARGE SCALE GENOMIC DNA]</scope>
    <source>
        <strain evidence="2 4">DSM 25227</strain>
    </source>
</reference>
<name>A0A2Y9AN44_9RHOB</name>
<reference evidence="1 3" key="2">
    <citation type="submission" date="2018-03" db="EMBL/GenBank/DDBJ databases">
        <title>Genomic Encyclopedia of Archaeal and Bacterial Type Strains, Phase II (KMG-II): from individual species to whole genera.</title>
        <authorList>
            <person name="Goeker M."/>
        </authorList>
    </citation>
    <scope>NUCLEOTIDE SEQUENCE [LARGE SCALE GENOMIC DNA]</scope>
    <source>
        <strain evidence="1 3">DSM 25227</strain>
    </source>
</reference>
<gene>
    <name evidence="1" type="ORF">BCF38_10481</name>
    <name evidence="2" type="ORF">SAMN05421539_10481</name>
</gene>
<evidence type="ECO:0000313" key="4">
    <source>
        <dbReference type="Proteomes" id="UP000251571"/>
    </source>
</evidence>
<sequence length="137" mass="14589">MTYAMGASLQTAVYGTLASDPALDGMLAGAIYDVVPQRAPDLFIALGPEDAVGIGDATGQGARHDLRISVVTKREGYSAAKAAAVLVSDALLGAPLSLTRGRLVSLRFLKARARRDEGENTRRIDLWFRARVDDDNS</sequence>
<dbReference type="Pfam" id="PF11367">
    <property type="entry name" value="Tail_completion_gp17"/>
    <property type="match status" value="1"/>
</dbReference>
<dbReference type="RefSeq" id="WP_109564264.1">
    <property type="nucleotide sequence ID" value="NZ_QGDJ01000004.1"/>
</dbReference>
<dbReference type="InterPro" id="IPR021508">
    <property type="entry name" value="Gp17-like"/>
</dbReference>
<dbReference type="InterPro" id="IPR053745">
    <property type="entry name" value="Viral_Tail_Comp_sf"/>
</dbReference>
<evidence type="ECO:0000313" key="1">
    <source>
        <dbReference type="EMBL" id="PWJ19150.1"/>
    </source>
</evidence>
<organism evidence="2 4">
    <name type="scientific">Jannaschia seohaensis</name>
    <dbReference type="NCBI Taxonomy" id="475081"/>
    <lineage>
        <taxon>Bacteria</taxon>
        <taxon>Pseudomonadati</taxon>
        <taxon>Pseudomonadota</taxon>
        <taxon>Alphaproteobacteria</taxon>
        <taxon>Rhodobacterales</taxon>
        <taxon>Roseobacteraceae</taxon>
        <taxon>Jannaschia</taxon>
    </lineage>
</organism>